<keyword evidence="4" id="KW-0812">Transmembrane</keyword>
<evidence type="ECO:0000256" key="1">
    <source>
        <dbReference type="ARBA" id="ARBA00004651"/>
    </source>
</evidence>
<dbReference type="SUPFAM" id="SSF52540">
    <property type="entry name" value="P-loop containing nucleoside triphosphate hydrolases"/>
    <property type="match status" value="1"/>
</dbReference>
<evidence type="ECO:0000256" key="7">
    <source>
        <dbReference type="SAM" id="MobiDB-lite"/>
    </source>
</evidence>
<evidence type="ECO:0000256" key="3">
    <source>
        <dbReference type="ARBA" id="ARBA00022475"/>
    </source>
</evidence>
<accession>A0ABX5XHJ9</accession>
<dbReference type="InterPro" id="IPR051539">
    <property type="entry name" value="T4SS-coupling_protein"/>
</dbReference>
<gene>
    <name evidence="8" type="ORF">TBK1r_01420</name>
</gene>
<comment type="similarity">
    <text evidence="2">Belongs to the VirD4/TraG family.</text>
</comment>
<dbReference type="Pfam" id="PF02534">
    <property type="entry name" value="T4SS-DNA_transf"/>
    <property type="match status" value="1"/>
</dbReference>
<proteinExistence type="inferred from homology"/>
<dbReference type="PANTHER" id="PTHR37937">
    <property type="entry name" value="CONJUGATIVE TRANSFER: DNA TRANSPORT"/>
    <property type="match status" value="1"/>
</dbReference>
<keyword evidence="6" id="KW-0472">Membrane</keyword>
<evidence type="ECO:0000313" key="9">
    <source>
        <dbReference type="Proteomes" id="UP000318081"/>
    </source>
</evidence>
<keyword evidence="5" id="KW-1133">Transmembrane helix</keyword>
<dbReference type="EMBL" id="CP036432">
    <property type="protein sequence ID" value="QDV81227.1"/>
    <property type="molecule type" value="Genomic_DNA"/>
</dbReference>
<dbReference type="CDD" id="cd01127">
    <property type="entry name" value="TrwB_TraG_TraD_VirD4"/>
    <property type="match status" value="1"/>
</dbReference>
<organism evidence="8 9">
    <name type="scientific">Stieleria magnilauensis</name>
    <dbReference type="NCBI Taxonomy" id="2527963"/>
    <lineage>
        <taxon>Bacteria</taxon>
        <taxon>Pseudomonadati</taxon>
        <taxon>Planctomycetota</taxon>
        <taxon>Planctomycetia</taxon>
        <taxon>Pirellulales</taxon>
        <taxon>Pirellulaceae</taxon>
        <taxon>Stieleria</taxon>
    </lineage>
</organism>
<evidence type="ECO:0000256" key="5">
    <source>
        <dbReference type="ARBA" id="ARBA00022989"/>
    </source>
</evidence>
<dbReference type="InterPro" id="IPR003688">
    <property type="entry name" value="TraG/VirD4"/>
</dbReference>
<keyword evidence="3" id="KW-1003">Cell membrane</keyword>
<dbReference type="InterPro" id="IPR027417">
    <property type="entry name" value="P-loop_NTPase"/>
</dbReference>
<protein>
    <submittedName>
        <fullName evidence="8">Type IV secretory system Conjugative DNA transfer</fullName>
    </submittedName>
</protein>
<dbReference type="RefSeq" id="WP_145207060.1">
    <property type="nucleotide sequence ID" value="NZ_CP036432.1"/>
</dbReference>
<dbReference type="PANTHER" id="PTHR37937:SF1">
    <property type="entry name" value="CONJUGATIVE TRANSFER: DNA TRANSPORT"/>
    <property type="match status" value="1"/>
</dbReference>
<name>A0ABX5XHJ9_9BACT</name>
<comment type="subcellular location">
    <subcellularLocation>
        <location evidence="1">Cell membrane</location>
        <topology evidence="1">Multi-pass membrane protein</topology>
    </subcellularLocation>
</comment>
<evidence type="ECO:0000313" key="8">
    <source>
        <dbReference type="EMBL" id="QDV81227.1"/>
    </source>
</evidence>
<evidence type="ECO:0000256" key="4">
    <source>
        <dbReference type="ARBA" id="ARBA00022692"/>
    </source>
</evidence>
<evidence type="ECO:0000256" key="2">
    <source>
        <dbReference type="ARBA" id="ARBA00008806"/>
    </source>
</evidence>
<reference evidence="8 9" key="1">
    <citation type="submission" date="2019-02" db="EMBL/GenBank/DDBJ databases">
        <title>Deep-cultivation of Planctomycetes and their phenomic and genomic characterization uncovers novel biology.</title>
        <authorList>
            <person name="Wiegand S."/>
            <person name="Jogler M."/>
            <person name="Boedeker C."/>
            <person name="Pinto D."/>
            <person name="Vollmers J."/>
            <person name="Rivas-Marin E."/>
            <person name="Kohn T."/>
            <person name="Peeters S.H."/>
            <person name="Heuer A."/>
            <person name="Rast P."/>
            <person name="Oberbeckmann S."/>
            <person name="Bunk B."/>
            <person name="Jeske O."/>
            <person name="Meyerdierks A."/>
            <person name="Storesund J.E."/>
            <person name="Kallscheuer N."/>
            <person name="Luecker S."/>
            <person name="Lage O.M."/>
            <person name="Pohl T."/>
            <person name="Merkel B.J."/>
            <person name="Hornburger P."/>
            <person name="Mueller R.-W."/>
            <person name="Bruemmer F."/>
            <person name="Labrenz M."/>
            <person name="Spormann A.M."/>
            <person name="Op den Camp H."/>
            <person name="Overmann J."/>
            <person name="Amann R."/>
            <person name="Jetten M.S.M."/>
            <person name="Mascher T."/>
            <person name="Medema M.H."/>
            <person name="Devos D.P."/>
            <person name="Kaster A.-K."/>
            <person name="Ovreas L."/>
            <person name="Rohde M."/>
            <person name="Galperin M.Y."/>
            <person name="Jogler C."/>
        </authorList>
    </citation>
    <scope>NUCLEOTIDE SEQUENCE [LARGE SCALE GENOMIC DNA]</scope>
    <source>
        <strain evidence="8 9">TBK1r</strain>
    </source>
</reference>
<evidence type="ECO:0000256" key="6">
    <source>
        <dbReference type="ARBA" id="ARBA00023136"/>
    </source>
</evidence>
<dbReference type="Gene3D" id="3.40.50.300">
    <property type="entry name" value="P-loop containing nucleotide triphosphate hydrolases"/>
    <property type="match status" value="1"/>
</dbReference>
<dbReference type="Proteomes" id="UP000318081">
    <property type="component" value="Chromosome"/>
</dbReference>
<feature type="compositionally biased region" description="Basic and acidic residues" evidence="7">
    <location>
        <begin position="493"/>
        <end position="505"/>
    </location>
</feature>
<sequence length="563" mass="61678">MSQAAPRPQEVYTFPFKHIAAVSLCVWAVMFLSRYARAGQDAASLALIAVVAIAVQQSFKVMDGLRLLAKSRQSFKGFKEAGTALAHAGYASFGELAAAGLYGETGLVLGEHTDERGNTRLLRYDGPNAVTIIGPPAAQKSTSVFMPSLLPTSYLGGIGHSTIVNDPAGEMYAVSHTALQAAGYEVLTVTPWPALMSDRLGIPVVDAGLDLWSDLDLDGDPKRIPGVVRSKMSLIYPGSPKDDAKDKFFRDGGKRLSSTLGLYAIAHDREPTLPMIRRMLMEGPGALSERLQEASESDAFGGLLGDEARGLADIAANAPEQFSGYLGTSMQGLDLYDHYGEMAEHFRSEGLKPWRLKEHRPVVVFLMYPTEKTRTHQHALNLTLSHLFEQIAAHPDRTARVSALIDETAGAGYLPNLLKAMEEYRKYGLRIANAFQDLKGQTELVYGPHATKQIIGASEVIWASGIREPEMLAMLSKKTGETTIVDGNMSDPMDSRERSAIDQKHSWSHKTRPVLRDDEIRQLPASQALVLHSNLPITIVEKTPYWTRREWKRIAGRNPSQGS</sequence>
<keyword evidence="9" id="KW-1185">Reference proteome</keyword>
<feature type="region of interest" description="Disordered" evidence="7">
    <location>
        <begin position="487"/>
        <end position="510"/>
    </location>
</feature>